<dbReference type="PANTHER" id="PTHR43016:SF16">
    <property type="entry name" value="METALLOPROTEASE, PUTATIVE (AFU_ORTHOLOGUE AFUA_4G07610)-RELATED"/>
    <property type="match status" value="1"/>
</dbReference>
<dbReference type="EMBL" id="KZ805477">
    <property type="protein sequence ID" value="PVH96002.1"/>
    <property type="molecule type" value="Genomic_DNA"/>
</dbReference>
<feature type="domain" description="Peptidase M16 C-terminal" evidence="3">
    <location>
        <begin position="198"/>
        <end position="375"/>
    </location>
</feature>
<accession>A0A2V1DD40</accession>
<evidence type="ECO:0000259" key="2">
    <source>
        <dbReference type="Pfam" id="PF00675"/>
    </source>
</evidence>
<dbReference type="FunFam" id="3.30.830.10:FF:000015">
    <property type="entry name" value="Putative zinc metalloprotease"/>
    <property type="match status" value="1"/>
</dbReference>
<dbReference type="InterPro" id="IPR007863">
    <property type="entry name" value="Peptidase_M16_C"/>
</dbReference>
<dbReference type="GO" id="GO:0046872">
    <property type="term" value="F:metal ion binding"/>
    <property type="evidence" value="ECO:0007669"/>
    <property type="project" value="InterPro"/>
</dbReference>
<dbReference type="OrthoDB" id="4953at2759"/>
<evidence type="ECO:0000259" key="3">
    <source>
        <dbReference type="Pfam" id="PF05193"/>
    </source>
</evidence>
<evidence type="ECO:0000313" key="5">
    <source>
        <dbReference type="Proteomes" id="UP000244855"/>
    </source>
</evidence>
<dbReference type="FunFam" id="3.30.830.10:FF:000031">
    <property type="entry name" value="Putative zinc metalloprotease"/>
    <property type="match status" value="1"/>
</dbReference>
<dbReference type="Pfam" id="PF05193">
    <property type="entry name" value="Peptidase_M16_C"/>
    <property type="match status" value="1"/>
</dbReference>
<sequence length="1048" mass="118062">MGSVEQKSHFKTIQNFKADYVDAEFTQYESQRTGMRVVVVDRKGPKVYGNFVVATEIHDDSGSPHTLEHLCFMGSRKYPYKGVLDKFATRAYSDTNAWTDVAETVYTMTTAGWEGFAQILPIYLDHLVVPTLTDEACYTEVHHIDGSGHDAGVVYSEMQGRENLPYDVMSLEMRRLLYPEGDGFRAETGGLMENLRVLTAERIRQFHRDMYQPKNLRLVLIGEIDHANLLEVLDKFEDDIIDKVPAYDAPFKRPWTDSRITPPLAKTTVKIVEFPEEDESMGEIEIGFLGPPSVDEKLETALNTLFSYLTGSSVSVLVNTLVEKEHLCSMVSGSATSHYHQKIVFHLPGVATNKLESTEKRFFEVLKEHSSKPLDLDYMKDCLRRFKRQCRFIAEVGNDDYKYPIIKDHTYGNRDGSDLEVSLGSLKIFDELEEWSEEDWRSLLKKWIVDAHHVSILGKPSLALSEKIKAEEVARVEAQKAALGDAGLKEKEERLKNAKAANDKPIPDEILSRLKVPGTESIHFFKTETARSGLARKLGSMDNKIQQIIDKDENGLPLFIHYEHIPTSFVHFGLAIGTAAVPTELKPLLGLYNENFFTTPIMRDGKLVDFEQVITSLEQDTITYSYDRGSDIGNSEMAYINFVVEVEKFETVVKWLADLLVNSVFDKERLIATVKKMLADVPDEKRDGYSMAFSVDNMLHKDAASSVRATDTLVKALYLKRILKLLKTEPQTVIDKLETLRKHIVTFSNLRILAISNFETLPNPVSTFKILTDAIKPGPEPTMNPMDKRKDVLSDLGRNPGGVSYLVPMSIDSSFAVLTARGPDSFRHPQLPALMVAIAYMDAVEGPMWTAVRGTGLAYGTGFDHDYECGVVKFRVYRSPNAYSAFNAAKRQVQEHGNGTKKFEKLALEGAISIIIREFVDKQAEITDAAKQKFIDLTIKGVGEGWSEWLLAEVRKVKEEDVRKIMVDVLAGLFEPETADLVVTCGGTMTEGLKKNFEEAGFKPQVKPLADFQEAYGLEGEEEDISDEEDDDDEDDDDEDESEDEMEE</sequence>
<proteinExistence type="predicted"/>
<evidence type="ECO:0000256" key="1">
    <source>
        <dbReference type="SAM" id="MobiDB-lite"/>
    </source>
</evidence>
<dbReference type="Proteomes" id="UP000244855">
    <property type="component" value="Unassembled WGS sequence"/>
</dbReference>
<feature type="region of interest" description="Disordered" evidence="1">
    <location>
        <begin position="1012"/>
        <end position="1048"/>
    </location>
</feature>
<gene>
    <name evidence="4" type="ORF">DM02DRAFT_675090</name>
</gene>
<protein>
    <submittedName>
        <fullName evidence="4">Metallopeptidase</fullName>
    </submittedName>
</protein>
<dbReference type="FunFam" id="3.30.830.10:FF:000042">
    <property type="entry name" value="Zinc metalloprotease, putative"/>
    <property type="match status" value="1"/>
</dbReference>
<dbReference type="Pfam" id="PF00675">
    <property type="entry name" value="Peptidase_M16"/>
    <property type="match status" value="1"/>
</dbReference>
<name>A0A2V1DD40_9PLEO</name>
<dbReference type="SUPFAM" id="SSF63411">
    <property type="entry name" value="LuxS/MPP-like metallohydrolase"/>
    <property type="match status" value="4"/>
</dbReference>
<feature type="compositionally biased region" description="Acidic residues" evidence="1">
    <location>
        <begin position="1019"/>
        <end position="1048"/>
    </location>
</feature>
<dbReference type="InterPro" id="IPR011249">
    <property type="entry name" value="Metalloenz_LuxS/M16"/>
</dbReference>
<evidence type="ECO:0000313" key="4">
    <source>
        <dbReference type="EMBL" id="PVH96002.1"/>
    </source>
</evidence>
<dbReference type="PANTHER" id="PTHR43016">
    <property type="entry name" value="PRESEQUENCE PROTEASE"/>
    <property type="match status" value="1"/>
</dbReference>
<dbReference type="InterPro" id="IPR011765">
    <property type="entry name" value="Pept_M16_N"/>
</dbReference>
<dbReference type="Gene3D" id="3.30.830.10">
    <property type="entry name" value="Metalloenzyme, LuxS/M16 peptidase-like"/>
    <property type="match status" value="4"/>
</dbReference>
<organism evidence="4 5">
    <name type="scientific">Periconia macrospinosa</name>
    <dbReference type="NCBI Taxonomy" id="97972"/>
    <lineage>
        <taxon>Eukaryota</taxon>
        <taxon>Fungi</taxon>
        <taxon>Dikarya</taxon>
        <taxon>Ascomycota</taxon>
        <taxon>Pezizomycotina</taxon>
        <taxon>Dothideomycetes</taxon>
        <taxon>Pleosporomycetidae</taxon>
        <taxon>Pleosporales</taxon>
        <taxon>Massarineae</taxon>
        <taxon>Periconiaceae</taxon>
        <taxon>Periconia</taxon>
    </lineage>
</organism>
<dbReference type="AlphaFoldDB" id="A0A2V1DD40"/>
<keyword evidence="5" id="KW-1185">Reference proteome</keyword>
<reference evidence="4 5" key="1">
    <citation type="journal article" date="2018" name="Sci. Rep.">
        <title>Comparative genomics provides insights into the lifestyle and reveals functional heterogeneity of dark septate endophytic fungi.</title>
        <authorList>
            <person name="Knapp D.G."/>
            <person name="Nemeth J.B."/>
            <person name="Barry K."/>
            <person name="Hainaut M."/>
            <person name="Henrissat B."/>
            <person name="Johnson J."/>
            <person name="Kuo A."/>
            <person name="Lim J.H.P."/>
            <person name="Lipzen A."/>
            <person name="Nolan M."/>
            <person name="Ohm R.A."/>
            <person name="Tamas L."/>
            <person name="Grigoriev I.V."/>
            <person name="Spatafora J.W."/>
            <person name="Nagy L.G."/>
            <person name="Kovacs G.M."/>
        </authorList>
    </citation>
    <scope>NUCLEOTIDE SEQUENCE [LARGE SCALE GENOMIC DNA]</scope>
    <source>
        <strain evidence="4 5">DSE2036</strain>
    </source>
</reference>
<dbReference type="STRING" id="97972.A0A2V1DD40"/>
<feature type="domain" description="Peptidase M16 N-terminal" evidence="2">
    <location>
        <begin position="58"/>
        <end position="141"/>
    </location>
</feature>